<evidence type="ECO:0000256" key="1">
    <source>
        <dbReference type="SAM" id="Phobius"/>
    </source>
</evidence>
<protein>
    <submittedName>
        <fullName evidence="2">Uncharacterized protein</fullName>
    </submittedName>
</protein>
<keyword evidence="1" id="KW-0812">Transmembrane</keyword>
<dbReference type="Proteomes" id="UP001556367">
    <property type="component" value="Unassembled WGS sequence"/>
</dbReference>
<evidence type="ECO:0000313" key="2">
    <source>
        <dbReference type="EMBL" id="KAL0948771.1"/>
    </source>
</evidence>
<gene>
    <name evidence="2" type="ORF">HGRIS_008901</name>
</gene>
<keyword evidence="3" id="KW-1185">Reference proteome</keyword>
<keyword evidence="1" id="KW-1133">Transmembrane helix</keyword>
<accession>A0ABR3IZN1</accession>
<comment type="caution">
    <text evidence="2">The sequence shown here is derived from an EMBL/GenBank/DDBJ whole genome shotgun (WGS) entry which is preliminary data.</text>
</comment>
<dbReference type="EMBL" id="JASNQZ010000012">
    <property type="protein sequence ID" value="KAL0948771.1"/>
    <property type="molecule type" value="Genomic_DNA"/>
</dbReference>
<proteinExistence type="predicted"/>
<feature type="transmembrane region" description="Helical" evidence="1">
    <location>
        <begin position="93"/>
        <end position="119"/>
    </location>
</feature>
<feature type="transmembrane region" description="Helical" evidence="1">
    <location>
        <begin position="125"/>
        <end position="149"/>
    </location>
</feature>
<sequence>MGNTQSIFYPDNPNRRTRAQQLANDCQYAQQQYDATKARLEAELGPYKEKLDKVLKAFDCNNIQDLDRLILNSATGDALTKWKRVRQNYDDSLIVDQVIMVAEGIVTIAGLAISAVGALAGGFGFFVGLGVTADILLVLGVLGAIYDIINGAIQREKLRDAINSLVPSRLKAKYVQAQIDQMYKSIPAIKAIYEAYEEVGYDKDKILKKFKNSHFLDSLKSETTKITYQSVGQELADMDSRRGSWTNEDPNWHLLAMVLDGGMGQVAFPAYSGNVIMRSAVTPSVAVTSKLFSSISSVTTTSELSTDIKVSPLAWKAAQPVSRDPSDLQMLHDGHITMQFSEDGELASLLSGRLHIEVVDFPSGDSAEVHIEYVVLWHSEKIPTSFNIACSQQFA</sequence>
<name>A0ABR3IZN1_9AGAR</name>
<organism evidence="2 3">
    <name type="scientific">Hohenbuehelia grisea</name>
    <dbReference type="NCBI Taxonomy" id="104357"/>
    <lineage>
        <taxon>Eukaryota</taxon>
        <taxon>Fungi</taxon>
        <taxon>Dikarya</taxon>
        <taxon>Basidiomycota</taxon>
        <taxon>Agaricomycotina</taxon>
        <taxon>Agaricomycetes</taxon>
        <taxon>Agaricomycetidae</taxon>
        <taxon>Agaricales</taxon>
        <taxon>Pleurotineae</taxon>
        <taxon>Pleurotaceae</taxon>
        <taxon>Hohenbuehelia</taxon>
    </lineage>
</organism>
<reference evidence="3" key="1">
    <citation type="submission" date="2024-06" db="EMBL/GenBank/DDBJ databases">
        <title>Multi-omics analyses provide insights into the biosynthesis of the anticancer antibiotic pleurotin in Hohenbuehelia grisea.</title>
        <authorList>
            <person name="Weaver J.A."/>
            <person name="Alberti F."/>
        </authorList>
    </citation>
    <scope>NUCLEOTIDE SEQUENCE [LARGE SCALE GENOMIC DNA]</scope>
    <source>
        <strain evidence="3">T-177</strain>
    </source>
</reference>
<evidence type="ECO:0000313" key="3">
    <source>
        <dbReference type="Proteomes" id="UP001556367"/>
    </source>
</evidence>
<keyword evidence="1" id="KW-0472">Membrane</keyword>